<evidence type="ECO:0000256" key="2">
    <source>
        <dbReference type="SAM" id="SignalP"/>
    </source>
</evidence>
<evidence type="ECO:0000256" key="1">
    <source>
        <dbReference type="SAM" id="MobiDB-lite"/>
    </source>
</evidence>
<feature type="chain" id="PRO_5034814605" description="Secreted protein" evidence="2">
    <location>
        <begin position="21"/>
        <end position="301"/>
    </location>
</feature>
<dbReference type="OrthoDB" id="3255642at2759"/>
<name>A0A8E2DFT7_9APHY</name>
<sequence>MRIVRCLSFLLAAVPATVLACEGECIVGITDAFLGNYTKPLGAVLGSVANRISDMIPNHPGTDTVLSYLAPFMHAYENQSYAGMETAIFPNYFHGKCQQNGVDPPGCPNPDCPVVCGTPGSLVHFYSTLRYIAFNQTRHILNEFMSPSSDIYRQVEQNIMDAANSQSRRTTRIHPRQLLQGLGSPSAASMSSPLNAAGSLTGPASGPLPGGPLPGDPLSAVSAVTSPSGSSTNTSSSSKMIIPLFMKRANTDDMKTQLQAILRQMPNLLLDECGGSSDGKTNSLPNCSWEQDMKAYILSFP</sequence>
<evidence type="ECO:0000313" key="3">
    <source>
        <dbReference type="EMBL" id="OCH86320.1"/>
    </source>
</evidence>
<accession>A0A8E2DFT7</accession>
<feature type="compositionally biased region" description="Low complexity" evidence="1">
    <location>
        <begin position="225"/>
        <end position="237"/>
    </location>
</feature>
<reference evidence="3 4" key="1">
    <citation type="submission" date="2016-07" db="EMBL/GenBank/DDBJ databases">
        <title>Draft genome of the white-rot fungus Obba rivulosa 3A-2.</title>
        <authorList>
            <consortium name="DOE Joint Genome Institute"/>
            <person name="Miettinen O."/>
            <person name="Riley R."/>
            <person name="Acob R."/>
            <person name="Barry K."/>
            <person name="Cullen D."/>
            <person name="De Vries R."/>
            <person name="Hainaut M."/>
            <person name="Hatakka A."/>
            <person name="Henrissat B."/>
            <person name="Hilden K."/>
            <person name="Kuo R."/>
            <person name="Labutti K."/>
            <person name="Lipzen A."/>
            <person name="Makela M.R."/>
            <person name="Sandor L."/>
            <person name="Spatafora J.W."/>
            <person name="Grigoriev I.V."/>
            <person name="Hibbett D.S."/>
        </authorList>
    </citation>
    <scope>NUCLEOTIDE SEQUENCE [LARGE SCALE GENOMIC DNA]</scope>
    <source>
        <strain evidence="3 4">3A-2</strain>
    </source>
</reference>
<keyword evidence="2" id="KW-0732">Signal</keyword>
<evidence type="ECO:0000313" key="4">
    <source>
        <dbReference type="Proteomes" id="UP000250043"/>
    </source>
</evidence>
<dbReference type="EMBL" id="KV722533">
    <property type="protein sequence ID" value="OCH86320.1"/>
    <property type="molecule type" value="Genomic_DNA"/>
</dbReference>
<evidence type="ECO:0008006" key="5">
    <source>
        <dbReference type="Google" id="ProtNLM"/>
    </source>
</evidence>
<dbReference type="AlphaFoldDB" id="A0A8E2DFT7"/>
<feature type="region of interest" description="Disordered" evidence="1">
    <location>
        <begin position="181"/>
        <end position="237"/>
    </location>
</feature>
<proteinExistence type="predicted"/>
<keyword evidence="4" id="KW-1185">Reference proteome</keyword>
<feature type="compositionally biased region" description="Low complexity" evidence="1">
    <location>
        <begin position="198"/>
        <end position="207"/>
    </location>
</feature>
<protein>
    <recommendedName>
        <fullName evidence="5">Secreted protein</fullName>
    </recommendedName>
</protein>
<feature type="signal peptide" evidence="2">
    <location>
        <begin position="1"/>
        <end position="20"/>
    </location>
</feature>
<dbReference type="Proteomes" id="UP000250043">
    <property type="component" value="Unassembled WGS sequence"/>
</dbReference>
<dbReference type="PROSITE" id="PS51257">
    <property type="entry name" value="PROKAR_LIPOPROTEIN"/>
    <property type="match status" value="1"/>
</dbReference>
<gene>
    <name evidence="3" type="ORF">OBBRIDRAFT_797291</name>
</gene>
<organism evidence="3 4">
    <name type="scientific">Obba rivulosa</name>
    <dbReference type="NCBI Taxonomy" id="1052685"/>
    <lineage>
        <taxon>Eukaryota</taxon>
        <taxon>Fungi</taxon>
        <taxon>Dikarya</taxon>
        <taxon>Basidiomycota</taxon>
        <taxon>Agaricomycotina</taxon>
        <taxon>Agaricomycetes</taxon>
        <taxon>Polyporales</taxon>
        <taxon>Gelatoporiaceae</taxon>
        <taxon>Obba</taxon>
    </lineage>
</organism>